<dbReference type="GO" id="GO:0005886">
    <property type="term" value="C:plasma membrane"/>
    <property type="evidence" value="ECO:0007669"/>
    <property type="project" value="UniProtKB-SubCell"/>
</dbReference>
<dbReference type="Pfam" id="PF00005">
    <property type="entry name" value="ABC_tran"/>
    <property type="match status" value="1"/>
</dbReference>
<feature type="transmembrane region" description="Helical" evidence="7">
    <location>
        <begin position="145"/>
        <end position="165"/>
    </location>
</feature>
<reference evidence="9" key="2">
    <citation type="journal article" date="2021" name="PeerJ">
        <title>Extensive microbial diversity within the chicken gut microbiome revealed by metagenomics and culture.</title>
        <authorList>
            <person name="Gilroy R."/>
            <person name="Ravi A."/>
            <person name="Getino M."/>
            <person name="Pursley I."/>
            <person name="Horton D.L."/>
            <person name="Alikhan N.F."/>
            <person name="Baker D."/>
            <person name="Gharbi K."/>
            <person name="Hall N."/>
            <person name="Watson M."/>
            <person name="Adriaenssens E.M."/>
            <person name="Foster-Nyarko E."/>
            <person name="Jarju S."/>
            <person name="Secka A."/>
            <person name="Antonio M."/>
            <person name="Oren A."/>
            <person name="Chaudhuri R.R."/>
            <person name="La Ragione R."/>
            <person name="Hildebrand F."/>
            <person name="Pallen M.J."/>
        </authorList>
    </citation>
    <scope>NUCLEOTIDE SEQUENCE</scope>
    <source>
        <strain evidence="9">CHK190-19873</strain>
    </source>
</reference>
<feature type="transmembrane region" description="Helical" evidence="7">
    <location>
        <begin position="171"/>
        <end position="191"/>
    </location>
</feature>
<protein>
    <submittedName>
        <fullName evidence="9">ABC transporter ATP-binding protein</fullName>
    </submittedName>
</protein>
<gene>
    <name evidence="9" type="ORF">IAB44_16565</name>
</gene>
<keyword evidence="4 9" id="KW-0067">ATP-binding</keyword>
<evidence type="ECO:0000256" key="6">
    <source>
        <dbReference type="ARBA" id="ARBA00023136"/>
    </source>
</evidence>
<dbReference type="PANTHER" id="PTHR24221:SF654">
    <property type="entry name" value="ATP-BINDING CASSETTE SUB-FAMILY B MEMBER 6"/>
    <property type="match status" value="1"/>
</dbReference>
<name>A0A9D1JLC5_9FIRM</name>
<dbReference type="GO" id="GO:0016887">
    <property type="term" value="F:ATP hydrolysis activity"/>
    <property type="evidence" value="ECO:0007669"/>
    <property type="project" value="InterPro"/>
</dbReference>
<keyword evidence="5 7" id="KW-1133">Transmembrane helix</keyword>
<evidence type="ECO:0000256" key="1">
    <source>
        <dbReference type="ARBA" id="ARBA00004651"/>
    </source>
</evidence>
<dbReference type="SMART" id="SM00382">
    <property type="entry name" value="AAA"/>
    <property type="match status" value="1"/>
</dbReference>
<accession>A0A9D1JLC5</accession>
<comment type="caution">
    <text evidence="9">The sequence shown here is derived from an EMBL/GenBank/DDBJ whole genome shotgun (WGS) entry which is preliminary data.</text>
</comment>
<dbReference type="InterPro" id="IPR039421">
    <property type="entry name" value="Type_1_exporter"/>
</dbReference>
<evidence type="ECO:0000256" key="5">
    <source>
        <dbReference type="ARBA" id="ARBA00022989"/>
    </source>
</evidence>
<dbReference type="EMBL" id="DVIQ01000113">
    <property type="protein sequence ID" value="HIS33136.1"/>
    <property type="molecule type" value="Genomic_DNA"/>
</dbReference>
<evidence type="ECO:0000259" key="8">
    <source>
        <dbReference type="PROSITE" id="PS50893"/>
    </source>
</evidence>
<dbReference type="Proteomes" id="UP000823935">
    <property type="component" value="Unassembled WGS sequence"/>
</dbReference>
<dbReference type="SUPFAM" id="SSF90123">
    <property type="entry name" value="ABC transporter transmembrane region"/>
    <property type="match status" value="1"/>
</dbReference>
<keyword evidence="6 7" id="KW-0472">Membrane</keyword>
<evidence type="ECO:0000313" key="9">
    <source>
        <dbReference type="EMBL" id="HIS33136.1"/>
    </source>
</evidence>
<dbReference type="GO" id="GO:0034040">
    <property type="term" value="F:ATPase-coupled lipid transmembrane transporter activity"/>
    <property type="evidence" value="ECO:0007669"/>
    <property type="project" value="TreeGrafter"/>
</dbReference>
<sequence length="610" mass="69237">MKGKTKGAGQIIGNLFYWLRVLYRDSPGYVLLYLVGAPLAIGISWLGAYMPSVLVADITAGEAAFVTFRNLALLGGALTLLYGAQRWAQETRKRKEKRICGGHSMRLIKETLNAEYRNTERPDFHTEFMKLQELHLWSGDLTDRFLTSMASGLEGIAGLLLYAGMLSGLSPWILVLIVVSAVVSSLVGAWCNRWDSKNRHKWWALDLKMEYLAQNMSSYQSAKDVHLYSMAPWLRKLYDRELKERMRYTARLMANFYVWGVSYSAAAMICEGASYLYLIYCVCTGQMSAADFVLYVGILMGFTNWCYSLEDSFKSLHEIALYVEEDRKFRGKLEREKEEEKEALVLEKGHIPEIVFRDVTFRYEGAKEPVIKHLNLTMKPGENLALVGLNGAGKTTFIKLLCGFYDPTEGEILVDGVNRSRYTKESWIRCFSGVFQETGLFPLTLRENLMPEGKEDSRRVKECLELADLKEKLEKLPEGLDTLFGAGVLEGAADFSGGEVQKLMLARALYKQAPFLVLDEPTAALDPLAESELYEKYYRLSKEKTTVFISHRLASTRFCDRILLLENGKVTESGTHRELMEKQGSYAAMYRLQSKYYQQAEAGLEGDMEL</sequence>
<dbReference type="Gene3D" id="1.20.1560.10">
    <property type="entry name" value="ABC transporter type 1, transmembrane domain"/>
    <property type="match status" value="1"/>
</dbReference>
<dbReference type="InterPro" id="IPR036640">
    <property type="entry name" value="ABC1_TM_sf"/>
</dbReference>
<dbReference type="AlphaFoldDB" id="A0A9D1JLC5"/>
<dbReference type="SUPFAM" id="SSF52540">
    <property type="entry name" value="P-loop containing nucleoside triphosphate hydrolases"/>
    <property type="match status" value="1"/>
</dbReference>
<proteinExistence type="predicted"/>
<feature type="transmembrane region" description="Helical" evidence="7">
    <location>
        <begin position="256"/>
        <end position="280"/>
    </location>
</feature>
<feature type="transmembrane region" description="Helical" evidence="7">
    <location>
        <begin position="63"/>
        <end position="84"/>
    </location>
</feature>
<evidence type="ECO:0000256" key="3">
    <source>
        <dbReference type="ARBA" id="ARBA00022741"/>
    </source>
</evidence>
<keyword evidence="3" id="KW-0547">Nucleotide-binding</keyword>
<dbReference type="InterPro" id="IPR027417">
    <property type="entry name" value="P-loop_NTPase"/>
</dbReference>
<keyword evidence="2 7" id="KW-0812">Transmembrane</keyword>
<evidence type="ECO:0000313" key="10">
    <source>
        <dbReference type="Proteomes" id="UP000823935"/>
    </source>
</evidence>
<comment type="subcellular location">
    <subcellularLocation>
        <location evidence="1">Cell membrane</location>
        <topology evidence="1">Multi-pass membrane protein</topology>
    </subcellularLocation>
</comment>
<dbReference type="GO" id="GO:0005524">
    <property type="term" value="F:ATP binding"/>
    <property type="evidence" value="ECO:0007669"/>
    <property type="project" value="UniProtKB-KW"/>
</dbReference>
<organism evidence="9 10">
    <name type="scientific">Candidatus Limivivens intestinipullorum</name>
    <dbReference type="NCBI Taxonomy" id="2840858"/>
    <lineage>
        <taxon>Bacteria</taxon>
        <taxon>Bacillati</taxon>
        <taxon>Bacillota</taxon>
        <taxon>Clostridia</taxon>
        <taxon>Lachnospirales</taxon>
        <taxon>Lachnospiraceae</taxon>
        <taxon>Lachnospiraceae incertae sedis</taxon>
        <taxon>Candidatus Limivivens</taxon>
    </lineage>
</organism>
<dbReference type="InterPro" id="IPR003439">
    <property type="entry name" value="ABC_transporter-like_ATP-bd"/>
</dbReference>
<evidence type="ECO:0000256" key="2">
    <source>
        <dbReference type="ARBA" id="ARBA00022692"/>
    </source>
</evidence>
<feature type="transmembrane region" description="Helical" evidence="7">
    <location>
        <begin position="30"/>
        <end position="51"/>
    </location>
</feature>
<dbReference type="PROSITE" id="PS50893">
    <property type="entry name" value="ABC_TRANSPORTER_2"/>
    <property type="match status" value="1"/>
</dbReference>
<dbReference type="InterPro" id="IPR003593">
    <property type="entry name" value="AAA+_ATPase"/>
</dbReference>
<reference evidence="9" key="1">
    <citation type="submission" date="2020-10" db="EMBL/GenBank/DDBJ databases">
        <authorList>
            <person name="Gilroy R."/>
        </authorList>
    </citation>
    <scope>NUCLEOTIDE SEQUENCE</scope>
    <source>
        <strain evidence="9">CHK190-19873</strain>
    </source>
</reference>
<evidence type="ECO:0000256" key="7">
    <source>
        <dbReference type="SAM" id="Phobius"/>
    </source>
</evidence>
<feature type="domain" description="ABC transporter" evidence="8">
    <location>
        <begin position="354"/>
        <end position="592"/>
    </location>
</feature>
<dbReference type="Gene3D" id="3.40.50.300">
    <property type="entry name" value="P-loop containing nucleotide triphosphate hydrolases"/>
    <property type="match status" value="1"/>
</dbReference>
<dbReference type="PANTHER" id="PTHR24221">
    <property type="entry name" value="ATP-BINDING CASSETTE SUB-FAMILY B"/>
    <property type="match status" value="1"/>
</dbReference>
<evidence type="ECO:0000256" key="4">
    <source>
        <dbReference type="ARBA" id="ARBA00022840"/>
    </source>
</evidence>